<dbReference type="NCBIfam" id="TIGR02395">
    <property type="entry name" value="rpoN_sigma"/>
    <property type="match status" value="1"/>
</dbReference>
<dbReference type="EMBL" id="WOSY01000008">
    <property type="protein sequence ID" value="NHN88939.1"/>
    <property type="molecule type" value="Genomic_DNA"/>
</dbReference>
<evidence type="ECO:0000256" key="10">
    <source>
        <dbReference type="SAM" id="MobiDB-lite"/>
    </source>
</evidence>
<dbReference type="PANTHER" id="PTHR32248:SF4">
    <property type="entry name" value="RNA POLYMERASE SIGMA-54 FACTOR"/>
    <property type="match status" value="1"/>
</dbReference>
<evidence type="ECO:0000256" key="8">
    <source>
        <dbReference type="ARBA" id="ARBA00023163"/>
    </source>
</evidence>
<feature type="domain" description="RNA polymerase sigma factor 54 core-binding" evidence="12">
    <location>
        <begin position="125"/>
        <end position="304"/>
    </location>
</feature>
<keyword evidence="2 9" id="KW-0240">DNA-directed RNA polymerase</keyword>
<keyword evidence="8 9" id="KW-0804">Transcription</keyword>
<evidence type="ECO:0000259" key="11">
    <source>
        <dbReference type="Pfam" id="PF04552"/>
    </source>
</evidence>
<dbReference type="RefSeq" id="WP_173570255.1">
    <property type="nucleotide sequence ID" value="NZ_WOSY01000008.1"/>
</dbReference>
<evidence type="ECO:0000256" key="3">
    <source>
        <dbReference type="ARBA" id="ARBA00022679"/>
    </source>
</evidence>
<dbReference type="InterPro" id="IPR007046">
    <property type="entry name" value="RNA_pol_sigma_54_core-bd"/>
</dbReference>
<dbReference type="Pfam" id="PF00309">
    <property type="entry name" value="Sigma54_AID"/>
    <property type="match status" value="1"/>
</dbReference>
<evidence type="ECO:0000259" key="12">
    <source>
        <dbReference type="Pfam" id="PF04963"/>
    </source>
</evidence>
<keyword evidence="5 9" id="KW-0805">Transcription regulation</keyword>
<dbReference type="InterPro" id="IPR007634">
    <property type="entry name" value="RNA_pol_sigma_54_DNA-bd"/>
</dbReference>
<comment type="similarity">
    <text evidence="1 9">Belongs to the sigma-54 factor family.</text>
</comment>
<gene>
    <name evidence="13" type="primary">rpoN</name>
    <name evidence="13" type="ORF">GOB81_09875</name>
</gene>
<dbReference type="InterPro" id="IPR000394">
    <property type="entry name" value="RNA_pol_sigma_54"/>
</dbReference>
<keyword evidence="6 9" id="KW-0731">Sigma factor</keyword>
<reference evidence="13 14" key="1">
    <citation type="journal article" date="2020" name="Int. J. Syst. Evol. Microbiol.">
        <title>Novel acetic acid bacteria from cider fermentations: Acetobacter conturbans sp. nov. and Acetobacter fallax sp. nov.</title>
        <authorList>
            <person name="Sombolestani A.S."/>
            <person name="Cleenwerck I."/>
            <person name="Cnockaert M."/>
            <person name="Borremans W."/>
            <person name="Wieme A.D."/>
            <person name="De Vuyst L."/>
            <person name="Vandamme P."/>
        </authorList>
    </citation>
    <scope>NUCLEOTIDE SEQUENCE [LARGE SCALE GENOMIC DNA]</scope>
    <source>
        <strain evidence="13 14">LMG 1627</strain>
    </source>
</reference>
<dbReference type="PIRSF" id="PIRSF000774">
    <property type="entry name" value="RpoN"/>
    <property type="match status" value="1"/>
</dbReference>
<dbReference type="Pfam" id="PF04552">
    <property type="entry name" value="Sigma54_DBD"/>
    <property type="match status" value="1"/>
</dbReference>
<evidence type="ECO:0000256" key="4">
    <source>
        <dbReference type="ARBA" id="ARBA00022695"/>
    </source>
</evidence>
<dbReference type="PRINTS" id="PR00045">
    <property type="entry name" value="SIGMA54FCT"/>
</dbReference>
<evidence type="ECO:0000256" key="9">
    <source>
        <dbReference type="PIRNR" id="PIRNR000774"/>
    </source>
</evidence>
<evidence type="ECO:0000256" key="6">
    <source>
        <dbReference type="ARBA" id="ARBA00023082"/>
    </source>
</evidence>
<evidence type="ECO:0000256" key="2">
    <source>
        <dbReference type="ARBA" id="ARBA00022478"/>
    </source>
</evidence>
<dbReference type="PROSITE" id="PS00717">
    <property type="entry name" value="SIGMA54_1"/>
    <property type="match status" value="1"/>
</dbReference>
<sequence>MATIPGLQLRQTHNLLMTQQLRLAIRILQMTGTELGTLVEEELQANPFLTLAGNDDPAPAETPDAEQEATTPDVESALDISVLDEASGRGFDDTYSEDGSPQDWRTRHVTGTAGTGDAENAASPTDSSLAERLDEQLRLTTRLTVSQRFIGRALIGSLDPSGRLACPPEEIATELSVTVDAVEDVRQIMLTFDPPGLFALSLRECLAAQLAAADRLTPAMNLLLDNLDLVASRHYAALRALCDVEERDFAAMLAELRRLDPKPGFEDTPLAGITRVPDVIVQRAADGEWIVRANEDTLPRLQIDTGLRARTRRLGDTADRAFVQTHMAHASWLIRAMEQRTHTLLRVTSEIMRHQKGFLDHGVSALRPLTMKIIAETTGLHESTISRVTSGKYVVTPRGLHELKYFFTTAVGGQDRSEHHSSEAIRYRIRYLIADEKDSATLSDDDIVRQLRNEGIDIARRTVAKYRDSLHIPNSVQRKREKAASA</sequence>
<dbReference type="PANTHER" id="PTHR32248">
    <property type="entry name" value="RNA POLYMERASE SIGMA-54 FACTOR"/>
    <property type="match status" value="1"/>
</dbReference>
<keyword evidence="7 9" id="KW-0238">DNA-binding</keyword>
<organism evidence="13 14">
    <name type="scientific">Acetobacter conturbans</name>
    <dbReference type="NCBI Taxonomy" id="1737472"/>
    <lineage>
        <taxon>Bacteria</taxon>
        <taxon>Pseudomonadati</taxon>
        <taxon>Pseudomonadota</taxon>
        <taxon>Alphaproteobacteria</taxon>
        <taxon>Acetobacterales</taxon>
        <taxon>Acetobacteraceae</taxon>
        <taxon>Acetobacter</taxon>
    </lineage>
</organism>
<dbReference type="Gene3D" id="1.10.10.1330">
    <property type="entry name" value="RNA polymerase sigma-54 factor, core-binding domain"/>
    <property type="match status" value="1"/>
</dbReference>
<proteinExistence type="inferred from homology"/>
<keyword evidence="3 9" id="KW-0808">Transferase</keyword>
<name>A0ABX0K1E9_9PROT</name>
<dbReference type="NCBIfam" id="NF004596">
    <property type="entry name" value="PRK05932.1-3"/>
    <property type="match status" value="1"/>
</dbReference>
<evidence type="ECO:0000313" key="14">
    <source>
        <dbReference type="Proteomes" id="UP000631653"/>
    </source>
</evidence>
<dbReference type="InterPro" id="IPR038709">
    <property type="entry name" value="RpoN_core-bd_sf"/>
</dbReference>
<comment type="caution">
    <text evidence="13">The sequence shown here is derived from an EMBL/GenBank/DDBJ whole genome shotgun (WGS) entry which is preliminary data.</text>
</comment>
<dbReference type="Gene3D" id="1.10.10.60">
    <property type="entry name" value="Homeodomain-like"/>
    <property type="match status" value="1"/>
</dbReference>
<protein>
    <recommendedName>
        <fullName evidence="9">RNA polymerase sigma-54 factor</fullName>
    </recommendedName>
</protein>
<dbReference type="PROSITE" id="PS00718">
    <property type="entry name" value="SIGMA54_2"/>
    <property type="match status" value="1"/>
</dbReference>
<feature type="domain" description="RNA polymerase sigma factor 54 DNA-binding" evidence="11">
    <location>
        <begin position="322"/>
        <end position="480"/>
    </location>
</feature>
<evidence type="ECO:0000256" key="1">
    <source>
        <dbReference type="ARBA" id="ARBA00008798"/>
    </source>
</evidence>
<evidence type="ECO:0000256" key="5">
    <source>
        <dbReference type="ARBA" id="ARBA00023015"/>
    </source>
</evidence>
<feature type="region of interest" description="Disordered" evidence="10">
    <location>
        <begin position="50"/>
        <end position="76"/>
    </location>
</feature>
<keyword evidence="4 9" id="KW-0548">Nucleotidyltransferase</keyword>
<dbReference type="Proteomes" id="UP000631653">
    <property type="component" value="Unassembled WGS sequence"/>
</dbReference>
<accession>A0ABX0K1E9</accession>
<dbReference type="Pfam" id="PF04963">
    <property type="entry name" value="Sigma54_CBD"/>
    <property type="match status" value="1"/>
</dbReference>
<evidence type="ECO:0000313" key="13">
    <source>
        <dbReference type="EMBL" id="NHN88939.1"/>
    </source>
</evidence>
<dbReference type="PROSITE" id="PS50044">
    <property type="entry name" value="SIGMA54_3"/>
    <property type="match status" value="1"/>
</dbReference>
<evidence type="ECO:0000256" key="7">
    <source>
        <dbReference type="ARBA" id="ARBA00023125"/>
    </source>
</evidence>
<keyword evidence="14" id="KW-1185">Reference proteome</keyword>
<feature type="region of interest" description="Disordered" evidence="10">
    <location>
        <begin position="88"/>
        <end position="129"/>
    </location>
</feature>
<comment type="function">
    <text evidence="9">Sigma factors are initiation factors that promote the attachment of RNA polymerase to specific initiation sites and are then released.</text>
</comment>